<dbReference type="AlphaFoldDB" id="B0CD41"/>
<dbReference type="eggNOG" id="COG0763">
    <property type="taxonomic scope" value="Bacteria"/>
</dbReference>
<sequence length="391" mass="43305">MDRPYRIFISTGEVSGDLQGSLLIPALMAEAQSRGYALEIWALGGPRMAAVGARLLGDTSQIGAIGPVNALPFVWPTLKLHKQVMDQFKQVPPDLTVLIDYIGPNLRLGQHLKQACPNPVVYYIAPSEWVWSQGLGVTRQVVDLSDKMLAIFPQEATYYQEMGADINWVGHPLVDHIHQFPPREQARQQLGLHPHQPMMALMPASRHQELAHLLPVMLTAAQQICRQVPDIQFWIPLALPAYRGEVTQALQRTGLPISLFPDSQTVVAAADVVITKSGTANLEAALLNVPQVVVYRVGAISAWLYQHLLHFEVEFISPVNLVVGREIVPELLQQEVTPEKIAELAYSLLEKGEARHTMMAGYQELRSHLGLPGVLQRAAEAILNVLEQSLR</sequence>
<dbReference type="EC" id="2.4.1.182" evidence="2 10"/>
<evidence type="ECO:0000256" key="8">
    <source>
        <dbReference type="ARBA" id="ARBA00023098"/>
    </source>
</evidence>
<keyword evidence="8" id="KW-0443">Lipid metabolism</keyword>
<reference evidence="11 12" key="1">
    <citation type="journal article" date="2008" name="Proc. Natl. Acad. Sci. U.S.A.">
        <title>Niche adaptation and genome expansion in the chlorophyll d-producing cyanobacterium Acaryochloris marina.</title>
        <authorList>
            <person name="Swingley W.D."/>
            <person name="Chen M."/>
            <person name="Cheung P.C."/>
            <person name="Conrad A.L."/>
            <person name="Dejesa L.C."/>
            <person name="Hao J."/>
            <person name="Honchak B.M."/>
            <person name="Karbach L.E."/>
            <person name="Kurdoglu A."/>
            <person name="Lahiri S."/>
            <person name="Mastrian S.D."/>
            <person name="Miyashita H."/>
            <person name="Page L."/>
            <person name="Ramakrishna P."/>
            <person name="Satoh S."/>
            <person name="Sattley W.M."/>
            <person name="Shimada Y."/>
            <person name="Taylor H.L."/>
            <person name="Tomo T."/>
            <person name="Tsuchiya T."/>
            <person name="Wang Z.T."/>
            <person name="Raymond J."/>
            <person name="Mimuro M."/>
            <person name="Blankenship R.E."/>
            <person name="Touchman J.W."/>
        </authorList>
    </citation>
    <scope>NUCLEOTIDE SEQUENCE [LARGE SCALE GENOMIC DNA]</scope>
    <source>
        <strain evidence="12">MBIC 11017</strain>
    </source>
</reference>
<dbReference type="CAZy" id="GT19">
    <property type="family name" value="Glycosyltransferase Family 19"/>
</dbReference>
<dbReference type="InterPro" id="IPR003835">
    <property type="entry name" value="Glyco_trans_19"/>
</dbReference>
<dbReference type="EMBL" id="CP000828">
    <property type="protein sequence ID" value="ABW25632.1"/>
    <property type="molecule type" value="Genomic_DNA"/>
</dbReference>
<comment type="catalytic activity">
    <reaction evidence="9">
        <text>a lipid X + a UDP-2-N,3-O-bis[(3R)-3-hydroxyacyl]-alpha-D-glucosamine = a lipid A disaccharide + UDP + H(+)</text>
        <dbReference type="Rhea" id="RHEA:67828"/>
        <dbReference type="ChEBI" id="CHEBI:15378"/>
        <dbReference type="ChEBI" id="CHEBI:58223"/>
        <dbReference type="ChEBI" id="CHEBI:137748"/>
        <dbReference type="ChEBI" id="CHEBI:176338"/>
        <dbReference type="ChEBI" id="CHEBI:176343"/>
        <dbReference type="EC" id="2.4.1.182"/>
    </reaction>
</comment>
<keyword evidence="6" id="KW-0328">Glycosyltransferase</keyword>
<dbReference type="STRING" id="329726.AM1_0581"/>
<keyword evidence="4" id="KW-0444">Lipid biosynthesis</keyword>
<evidence type="ECO:0000256" key="9">
    <source>
        <dbReference type="ARBA" id="ARBA00048975"/>
    </source>
</evidence>
<evidence type="ECO:0000256" key="5">
    <source>
        <dbReference type="ARBA" id="ARBA00022556"/>
    </source>
</evidence>
<keyword evidence="5" id="KW-0441">Lipid A biosynthesis</keyword>
<evidence type="ECO:0000256" key="7">
    <source>
        <dbReference type="ARBA" id="ARBA00022679"/>
    </source>
</evidence>
<evidence type="ECO:0000256" key="2">
    <source>
        <dbReference type="ARBA" id="ARBA00012687"/>
    </source>
</evidence>
<gene>
    <name evidence="11" type="primary">lpxB</name>
    <name evidence="11" type="ordered locus">AM1_0581</name>
</gene>
<dbReference type="NCBIfam" id="TIGR00215">
    <property type="entry name" value="lpxB"/>
    <property type="match status" value="1"/>
</dbReference>
<dbReference type="OrthoDB" id="9801642at2"/>
<dbReference type="HOGENOM" id="CLU_036577_3_0_3"/>
<dbReference type="RefSeq" id="WP_012161231.1">
    <property type="nucleotide sequence ID" value="NC_009925.1"/>
</dbReference>
<evidence type="ECO:0000313" key="11">
    <source>
        <dbReference type="EMBL" id="ABW25632.1"/>
    </source>
</evidence>
<evidence type="ECO:0000256" key="10">
    <source>
        <dbReference type="NCBIfam" id="TIGR00215"/>
    </source>
</evidence>
<dbReference type="KEGG" id="amr:AM1_0581"/>
<keyword evidence="7" id="KW-0808">Transferase</keyword>
<dbReference type="PANTHER" id="PTHR30372:SF4">
    <property type="entry name" value="LIPID-A-DISACCHARIDE SYNTHASE, MITOCHONDRIAL-RELATED"/>
    <property type="match status" value="1"/>
</dbReference>
<evidence type="ECO:0000256" key="4">
    <source>
        <dbReference type="ARBA" id="ARBA00022516"/>
    </source>
</evidence>
<proteinExistence type="predicted"/>
<dbReference type="Pfam" id="PF02684">
    <property type="entry name" value="LpxB"/>
    <property type="match status" value="1"/>
</dbReference>
<dbReference type="GO" id="GO:0016020">
    <property type="term" value="C:membrane"/>
    <property type="evidence" value="ECO:0007669"/>
    <property type="project" value="GOC"/>
</dbReference>
<dbReference type="SUPFAM" id="SSF53756">
    <property type="entry name" value="UDP-Glycosyltransferase/glycogen phosphorylase"/>
    <property type="match status" value="1"/>
</dbReference>
<dbReference type="GO" id="GO:0009245">
    <property type="term" value="P:lipid A biosynthetic process"/>
    <property type="evidence" value="ECO:0007669"/>
    <property type="project" value="UniProtKB-UniRule"/>
</dbReference>
<protein>
    <recommendedName>
        <fullName evidence="3 10">Lipid-A-disaccharide synthase</fullName>
        <ecNumber evidence="2 10">2.4.1.182</ecNumber>
    </recommendedName>
</protein>
<dbReference type="Proteomes" id="UP000000268">
    <property type="component" value="Chromosome"/>
</dbReference>
<name>B0CD41_ACAM1</name>
<evidence type="ECO:0000256" key="6">
    <source>
        <dbReference type="ARBA" id="ARBA00022676"/>
    </source>
</evidence>
<evidence type="ECO:0000256" key="3">
    <source>
        <dbReference type="ARBA" id="ARBA00020902"/>
    </source>
</evidence>
<comment type="function">
    <text evidence="1">Condensation of UDP-2,3-diacylglucosamine and 2,3-diacylglucosamine-1-phosphate to form lipid A disaccharide, a precursor of lipid A, a phosphorylated glycolipid that anchors the lipopolysaccharide to the outer membrane of the cell.</text>
</comment>
<evidence type="ECO:0000313" key="12">
    <source>
        <dbReference type="Proteomes" id="UP000000268"/>
    </source>
</evidence>
<accession>B0CD41</accession>
<dbReference type="PANTHER" id="PTHR30372">
    <property type="entry name" value="LIPID-A-DISACCHARIDE SYNTHASE"/>
    <property type="match status" value="1"/>
</dbReference>
<evidence type="ECO:0000256" key="1">
    <source>
        <dbReference type="ARBA" id="ARBA00002056"/>
    </source>
</evidence>
<dbReference type="GO" id="GO:0008915">
    <property type="term" value="F:lipid-A-disaccharide synthase activity"/>
    <property type="evidence" value="ECO:0007669"/>
    <property type="project" value="UniProtKB-UniRule"/>
</dbReference>
<organism evidence="11 12">
    <name type="scientific">Acaryochloris marina (strain MBIC 11017)</name>
    <dbReference type="NCBI Taxonomy" id="329726"/>
    <lineage>
        <taxon>Bacteria</taxon>
        <taxon>Bacillati</taxon>
        <taxon>Cyanobacteriota</taxon>
        <taxon>Cyanophyceae</taxon>
        <taxon>Acaryochloridales</taxon>
        <taxon>Acaryochloridaceae</taxon>
        <taxon>Acaryochloris</taxon>
    </lineage>
</organism>
<dbReference type="GO" id="GO:0005543">
    <property type="term" value="F:phospholipid binding"/>
    <property type="evidence" value="ECO:0007669"/>
    <property type="project" value="TreeGrafter"/>
</dbReference>
<keyword evidence="12" id="KW-1185">Reference proteome</keyword>